<dbReference type="OrthoDB" id="10570491at2759"/>
<comment type="caution">
    <text evidence="1">The sequence shown here is derived from an EMBL/GenBank/DDBJ whole genome shotgun (WGS) entry which is preliminary data.</text>
</comment>
<dbReference type="Proteomes" id="UP000738349">
    <property type="component" value="Unassembled WGS sequence"/>
</dbReference>
<evidence type="ECO:0000313" key="2">
    <source>
        <dbReference type="Proteomes" id="UP000738349"/>
    </source>
</evidence>
<evidence type="ECO:0000313" key="1">
    <source>
        <dbReference type="EMBL" id="KAH7165410.1"/>
    </source>
</evidence>
<dbReference type="EMBL" id="JAGMUV010000003">
    <property type="protein sequence ID" value="KAH7165410.1"/>
    <property type="molecule type" value="Genomic_DNA"/>
</dbReference>
<reference evidence="1" key="1">
    <citation type="journal article" date="2021" name="Nat. Commun.">
        <title>Genetic determinants of endophytism in the Arabidopsis root mycobiome.</title>
        <authorList>
            <person name="Mesny F."/>
            <person name="Miyauchi S."/>
            <person name="Thiergart T."/>
            <person name="Pickel B."/>
            <person name="Atanasova L."/>
            <person name="Karlsson M."/>
            <person name="Huettel B."/>
            <person name="Barry K.W."/>
            <person name="Haridas S."/>
            <person name="Chen C."/>
            <person name="Bauer D."/>
            <person name="Andreopoulos W."/>
            <person name="Pangilinan J."/>
            <person name="LaButti K."/>
            <person name="Riley R."/>
            <person name="Lipzen A."/>
            <person name="Clum A."/>
            <person name="Drula E."/>
            <person name="Henrissat B."/>
            <person name="Kohler A."/>
            <person name="Grigoriev I.V."/>
            <person name="Martin F.M."/>
            <person name="Hacquard S."/>
        </authorList>
    </citation>
    <scope>NUCLEOTIDE SEQUENCE</scope>
    <source>
        <strain evidence="1">MPI-CAGE-AT-0147</strain>
    </source>
</reference>
<keyword evidence="2" id="KW-1185">Reference proteome</keyword>
<dbReference type="AlphaFoldDB" id="A0A9P9JJG2"/>
<sequence length="152" mass="16436">MKAPSRPVISSACPVSTSAGLDLTWGRPQTRLTHWREWCRQWDSAVVSGLWDSALSGQCMSLGSLINKTGRPSGRISPAPATVPFHRYAALPARAGRTWDSYPWLCGRCTSDAIFVICPGPQPERQSAGAPSTVSSGNRAGCPLRATWAWRP</sequence>
<protein>
    <submittedName>
        <fullName evidence="1">Uncharacterized protein</fullName>
    </submittedName>
</protein>
<gene>
    <name evidence="1" type="ORF">EDB81DRAFT_779159</name>
</gene>
<organism evidence="1 2">
    <name type="scientific">Dactylonectria macrodidyma</name>
    <dbReference type="NCBI Taxonomy" id="307937"/>
    <lineage>
        <taxon>Eukaryota</taxon>
        <taxon>Fungi</taxon>
        <taxon>Dikarya</taxon>
        <taxon>Ascomycota</taxon>
        <taxon>Pezizomycotina</taxon>
        <taxon>Sordariomycetes</taxon>
        <taxon>Hypocreomycetidae</taxon>
        <taxon>Hypocreales</taxon>
        <taxon>Nectriaceae</taxon>
        <taxon>Dactylonectria</taxon>
    </lineage>
</organism>
<name>A0A9P9JJG2_9HYPO</name>
<proteinExistence type="predicted"/>
<accession>A0A9P9JJG2</accession>